<dbReference type="RefSeq" id="WP_210667606.1">
    <property type="nucleotide sequence ID" value="NZ_JAGFBV010000031.1"/>
</dbReference>
<dbReference type="AlphaFoldDB" id="A0A940XBM2"/>
<sequence length="278" mass="32256">MDFYDFLKDLNDTAKERLKTPITGAFIFSFLIYNWGPILLLLFSDASMEDKIAMINNVYFTIWAIIIPVVMAFFYTIIIPLIMIGVDWLLEPIKKIRIARIYTSKEFITDKKIDLAKKQFELKNVETGSKQIEDFQKQISNLTESNTQRETTDGNIIKGLNEKLKQSNDLLKSLSETIVENDLEVLKNNGVSLNYNEKVLSVRSLIMNRLSMNERFEFYQIGSMKSFFDHHTITKKNKEKYLALELIKIDSKGTISITNLGRQVIKELPAYIKHDTDK</sequence>
<evidence type="ECO:0000256" key="1">
    <source>
        <dbReference type="SAM" id="Phobius"/>
    </source>
</evidence>
<name>A0A940XBM2_9FLAO</name>
<gene>
    <name evidence="2" type="ORF">J3495_16320</name>
</gene>
<dbReference type="Proteomes" id="UP000675047">
    <property type="component" value="Unassembled WGS sequence"/>
</dbReference>
<evidence type="ECO:0000313" key="2">
    <source>
        <dbReference type="EMBL" id="MBP4139642.1"/>
    </source>
</evidence>
<proteinExistence type="predicted"/>
<dbReference type="EMBL" id="JAGFBV010000031">
    <property type="protein sequence ID" value="MBP4139642.1"/>
    <property type="molecule type" value="Genomic_DNA"/>
</dbReference>
<keyword evidence="1" id="KW-1133">Transmembrane helix</keyword>
<protein>
    <submittedName>
        <fullName evidence="2">Uncharacterized protein</fullName>
    </submittedName>
</protein>
<reference evidence="2 3" key="1">
    <citation type="submission" date="2021-03" db="EMBL/GenBank/DDBJ databases">
        <title>Flavobacterium Flabelliformis Sp. Nov. And Flavobacterium Geliluteum Sp. Nov., Two Novel Multidrug Resistant Psychrophilic Species Isolated From Antarctica.</title>
        <authorList>
            <person name="Kralova S."/>
            <person name="Busse H.J."/>
            <person name="Bezdicek M."/>
            <person name="Nykrynova M."/>
            <person name="Kroupova E."/>
            <person name="Krsek D."/>
            <person name="Sedlacek I."/>
        </authorList>
    </citation>
    <scope>NUCLEOTIDE SEQUENCE [LARGE SCALE GENOMIC DNA]</scope>
    <source>
        <strain evidence="2 3">P7388</strain>
    </source>
</reference>
<keyword evidence="1" id="KW-0472">Membrane</keyword>
<comment type="caution">
    <text evidence="2">The sequence shown here is derived from an EMBL/GenBank/DDBJ whole genome shotgun (WGS) entry which is preliminary data.</text>
</comment>
<feature type="transmembrane region" description="Helical" evidence="1">
    <location>
        <begin position="21"/>
        <end position="42"/>
    </location>
</feature>
<organism evidence="2 3">
    <name type="scientific">Flavobacterium geliluteum</name>
    <dbReference type="NCBI Taxonomy" id="2816120"/>
    <lineage>
        <taxon>Bacteria</taxon>
        <taxon>Pseudomonadati</taxon>
        <taxon>Bacteroidota</taxon>
        <taxon>Flavobacteriia</taxon>
        <taxon>Flavobacteriales</taxon>
        <taxon>Flavobacteriaceae</taxon>
        <taxon>Flavobacterium</taxon>
    </lineage>
</organism>
<accession>A0A940XBM2</accession>
<feature type="transmembrane region" description="Helical" evidence="1">
    <location>
        <begin position="62"/>
        <end position="90"/>
    </location>
</feature>
<keyword evidence="1" id="KW-0812">Transmembrane</keyword>
<keyword evidence="3" id="KW-1185">Reference proteome</keyword>
<evidence type="ECO:0000313" key="3">
    <source>
        <dbReference type="Proteomes" id="UP000675047"/>
    </source>
</evidence>